<keyword evidence="4" id="KW-0808">Transferase</keyword>
<dbReference type="SUPFAM" id="SSF53686">
    <property type="entry name" value="Tryptophan synthase beta subunit-like PLP-dependent enzymes"/>
    <property type="match status" value="1"/>
</dbReference>
<protein>
    <submittedName>
        <fullName evidence="4">Cysteine synthase family protein</fullName>
        <ecNumber evidence="4">2.5.1.-</ecNumber>
    </submittedName>
</protein>
<dbReference type="GO" id="GO:0016740">
    <property type="term" value="F:transferase activity"/>
    <property type="evidence" value="ECO:0007669"/>
    <property type="project" value="UniProtKB-KW"/>
</dbReference>
<dbReference type="PROSITE" id="PS00901">
    <property type="entry name" value="CYS_SYNTHASE"/>
    <property type="match status" value="1"/>
</dbReference>
<dbReference type="InterPro" id="IPR050214">
    <property type="entry name" value="Cys_Synth/Cystath_Beta-Synth"/>
</dbReference>
<name>A0ABV4DMJ0_9LACO</name>
<dbReference type="InterPro" id="IPR036052">
    <property type="entry name" value="TrpB-like_PALP_sf"/>
</dbReference>
<evidence type="ECO:0000256" key="2">
    <source>
        <dbReference type="ARBA" id="ARBA00022898"/>
    </source>
</evidence>
<sequence>MIYHNINQLIGQTPLLQLDIEAPNEVKIFAKLEMFNPGGSIKDRLGEHLLAAAARAGKLTKDTTIIEPTAGNTGIGLALAAKRHNLPVILVVPEQFSQEKQTLMRALGAKIVHTPSALGIKGAIKRAKELANEITPSYLPLQFNNPENPRAYYETLAPEIAAEFAESDQKIAAVVAGAGSGGTFAGLAHYFKERDPKVVTAVVEPAGSILNGGRPHKHRTEGIGVEFVPPFFAQTRPDRIYTIEDDRAFALVKQLAFEQGLFVGSSSGAALAACLELAKSLPKKSNIVTVFPDSSERYLSKAIYTFEEEEK</sequence>
<dbReference type="CDD" id="cd01561">
    <property type="entry name" value="CBS_like"/>
    <property type="match status" value="1"/>
</dbReference>
<dbReference type="Proteomes" id="UP001565236">
    <property type="component" value="Unassembled WGS sequence"/>
</dbReference>
<evidence type="ECO:0000313" key="5">
    <source>
        <dbReference type="Proteomes" id="UP001565236"/>
    </source>
</evidence>
<dbReference type="PANTHER" id="PTHR10314">
    <property type="entry name" value="CYSTATHIONINE BETA-SYNTHASE"/>
    <property type="match status" value="1"/>
</dbReference>
<comment type="cofactor">
    <cofactor evidence="1">
        <name>pyridoxal 5'-phosphate</name>
        <dbReference type="ChEBI" id="CHEBI:597326"/>
    </cofactor>
</comment>
<dbReference type="EC" id="2.5.1.-" evidence="4"/>
<dbReference type="InterPro" id="IPR001216">
    <property type="entry name" value="P-phosphate_BS"/>
</dbReference>
<evidence type="ECO:0000256" key="1">
    <source>
        <dbReference type="ARBA" id="ARBA00001933"/>
    </source>
</evidence>
<feature type="domain" description="Tryptophan synthase beta chain-like PALP" evidence="3">
    <location>
        <begin position="6"/>
        <end position="293"/>
    </location>
</feature>
<dbReference type="Pfam" id="PF00291">
    <property type="entry name" value="PALP"/>
    <property type="match status" value="1"/>
</dbReference>
<evidence type="ECO:0000259" key="3">
    <source>
        <dbReference type="Pfam" id="PF00291"/>
    </source>
</evidence>
<organism evidence="4 5">
    <name type="scientific">Ligilactobacillus faecis</name>
    <dbReference type="NCBI Taxonomy" id="762833"/>
    <lineage>
        <taxon>Bacteria</taxon>
        <taxon>Bacillati</taxon>
        <taxon>Bacillota</taxon>
        <taxon>Bacilli</taxon>
        <taxon>Lactobacillales</taxon>
        <taxon>Lactobacillaceae</taxon>
        <taxon>Ligilactobacillus</taxon>
    </lineage>
</organism>
<dbReference type="EMBL" id="JBCLUF010000005">
    <property type="protein sequence ID" value="MEY8661698.1"/>
    <property type="molecule type" value="Genomic_DNA"/>
</dbReference>
<comment type="caution">
    <text evidence="4">The sequence shown here is derived from an EMBL/GenBank/DDBJ whole genome shotgun (WGS) entry which is preliminary data.</text>
</comment>
<dbReference type="Gene3D" id="3.40.50.1100">
    <property type="match status" value="2"/>
</dbReference>
<dbReference type="RefSeq" id="WP_369940768.1">
    <property type="nucleotide sequence ID" value="NZ_JBCLUF010000005.1"/>
</dbReference>
<evidence type="ECO:0000313" key="4">
    <source>
        <dbReference type="EMBL" id="MEY8661698.1"/>
    </source>
</evidence>
<accession>A0ABV4DMJ0</accession>
<reference evidence="4 5" key="1">
    <citation type="submission" date="2024-03" db="EMBL/GenBank/DDBJ databases">
        <title>Mouse gut bacterial collection (mGBC) of GemPharmatech.</title>
        <authorList>
            <person name="He Y."/>
            <person name="Dong L."/>
            <person name="Wu D."/>
            <person name="Gao X."/>
            <person name="Lin Z."/>
        </authorList>
    </citation>
    <scope>NUCLEOTIDE SEQUENCE [LARGE SCALE GENOMIC DNA]</scope>
    <source>
        <strain evidence="4 5">15-30</strain>
    </source>
</reference>
<gene>
    <name evidence="4" type="ORF">AALT52_02135</name>
</gene>
<keyword evidence="5" id="KW-1185">Reference proteome</keyword>
<dbReference type="InterPro" id="IPR001926">
    <property type="entry name" value="TrpB-like_PALP"/>
</dbReference>
<proteinExistence type="predicted"/>
<keyword evidence="2" id="KW-0663">Pyridoxal phosphate</keyword>